<gene>
    <name evidence="2" type="ORF">AX774_g984</name>
</gene>
<dbReference type="PANTHER" id="PTHR10788:SF15">
    <property type="entry name" value="TREHALOSE SYNTHASE COMPLEX REGULATORY SUBUNIT TPS3-RELATED"/>
    <property type="match status" value="1"/>
</dbReference>
<feature type="compositionally biased region" description="Polar residues" evidence="1">
    <location>
        <begin position="85"/>
        <end position="96"/>
    </location>
</feature>
<dbReference type="GO" id="GO:0005829">
    <property type="term" value="C:cytosol"/>
    <property type="evidence" value="ECO:0007669"/>
    <property type="project" value="TreeGrafter"/>
</dbReference>
<feature type="compositionally biased region" description="Basic and acidic residues" evidence="1">
    <location>
        <begin position="13"/>
        <end position="34"/>
    </location>
</feature>
<proteinExistence type="predicted"/>
<feature type="region of interest" description="Disordered" evidence="1">
    <location>
        <begin position="131"/>
        <end position="160"/>
    </location>
</feature>
<dbReference type="AlphaFoldDB" id="A0A1R1PX35"/>
<dbReference type="Proteomes" id="UP000188320">
    <property type="component" value="Unassembled WGS sequence"/>
</dbReference>
<evidence type="ECO:0000256" key="1">
    <source>
        <dbReference type="SAM" id="MobiDB-lite"/>
    </source>
</evidence>
<dbReference type="GO" id="GO:0004805">
    <property type="term" value="F:trehalose-phosphatase activity"/>
    <property type="evidence" value="ECO:0007669"/>
    <property type="project" value="TreeGrafter"/>
</dbReference>
<dbReference type="Gene3D" id="3.40.50.2000">
    <property type="entry name" value="Glycogen Phosphorylase B"/>
    <property type="match status" value="2"/>
</dbReference>
<dbReference type="SUPFAM" id="SSF53756">
    <property type="entry name" value="UDP-Glycosyltransferase/glycogen phosphorylase"/>
    <property type="match status" value="1"/>
</dbReference>
<name>A0A1R1PX35_ZANCU</name>
<keyword evidence="3" id="KW-1185">Reference proteome</keyword>
<dbReference type="EMBL" id="LSSK01000076">
    <property type="protein sequence ID" value="OMH85494.1"/>
    <property type="molecule type" value="Genomic_DNA"/>
</dbReference>
<accession>A0A1R1PX35</accession>
<dbReference type="OrthoDB" id="755951at2759"/>
<dbReference type="PANTHER" id="PTHR10788">
    <property type="entry name" value="TREHALOSE-6-PHOSPHATE SYNTHASE"/>
    <property type="match status" value="1"/>
</dbReference>
<feature type="region of interest" description="Disordered" evidence="1">
    <location>
        <begin position="85"/>
        <end position="106"/>
    </location>
</feature>
<dbReference type="CDD" id="cd03788">
    <property type="entry name" value="GT20_TPS"/>
    <property type="match status" value="1"/>
</dbReference>
<dbReference type="GO" id="GO:0005992">
    <property type="term" value="P:trehalose biosynthetic process"/>
    <property type="evidence" value="ECO:0007669"/>
    <property type="project" value="InterPro"/>
</dbReference>
<evidence type="ECO:0000313" key="3">
    <source>
        <dbReference type="Proteomes" id="UP000188320"/>
    </source>
</evidence>
<feature type="region of interest" description="Disordered" evidence="1">
    <location>
        <begin position="1"/>
        <end position="35"/>
    </location>
</feature>
<evidence type="ECO:0000313" key="2">
    <source>
        <dbReference type="EMBL" id="OMH85494.1"/>
    </source>
</evidence>
<dbReference type="GO" id="GO:0005946">
    <property type="term" value="C:alpha,alpha-trehalose-phosphate synthase complex (UDP-forming)"/>
    <property type="evidence" value="ECO:0007669"/>
    <property type="project" value="TreeGrafter"/>
</dbReference>
<dbReference type="Pfam" id="PF00982">
    <property type="entry name" value="Glyco_transf_20"/>
    <property type="match status" value="1"/>
</dbReference>
<reference evidence="3" key="1">
    <citation type="submission" date="2017-01" db="EMBL/GenBank/DDBJ databases">
        <authorList>
            <person name="Wang Y."/>
            <person name="White M."/>
            <person name="Kvist S."/>
            <person name="Moncalvo J.-M."/>
        </authorList>
    </citation>
    <scope>NUCLEOTIDE SEQUENCE [LARGE SCALE GENOMIC DNA]</scope>
    <source>
        <strain evidence="3">COL-18-3</strain>
    </source>
</reference>
<protein>
    <submittedName>
        <fullName evidence="2">Putative alpha,alpha-trehalose-phosphate synthase</fullName>
    </submittedName>
</protein>
<sequence>MEAGYKLGSELSKINKEGTKIREMKPEEDKKSKGSEGVGRLLVVSVFTPYTTTFLQQEENMQKKNLNGVETGINGINIEHSSGKISQAATNSQNPKAKNIRPVSEECGSGYSARKVKNLRVHSDSKTKLNGEANYRSRRRSSFSSKHNERNNNLNHSGKGVSGGVRRFSDFFQRMIGLFSDEYSEPYGITDEGEKYIIERQNLSNLRLFNAVNSNLDLFEERLWVGGLGVSSEKWSDIKKQNIEDKLLDEFETIPVHLDDKEFDLHYNFFCKQLIWPLFHSIPPEMPQWKGWDPKAYEESVNVCQKFCNKLVKVYREGDIIWINDYHLMLLPKMLRERLPKAKIVYFNHIPFPTSELFRCLHVRKELLEGVLGSSLIGFQTYMHSRHFIQSCKYILHMDMSFAEMTLEKTGGNSVPKIIEIPVGIDIEQLKDERDSRATQIEETLLAAKYKDKLVIVSRDKNDFVKGVRNKMLAYEEFLAENPKYQKNTILVQLALATTEQNEEFVRISDVVDRINSKFGGIEHQPVKFLRQDIDQHKYLGLLKVADAMLVTPLRDGLNLTSHEFIVCQEKKNSPLIISEFVGSYGFLGGNGAITINPFNINSISKALFEALEMKKDKKTERWKLLYKQVELNSAKKYVSTILNEVNSCS</sequence>
<organism evidence="2 3">
    <name type="scientific">Zancudomyces culisetae</name>
    <name type="common">Gut fungus</name>
    <name type="synonym">Smittium culisetae</name>
    <dbReference type="NCBI Taxonomy" id="1213189"/>
    <lineage>
        <taxon>Eukaryota</taxon>
        <taxon>Fungi</taxon>
        <taxon>Fungi incertae sedis</taxon>
        <taxon>Zoopagomycota</taxon>
        <taxon>Kickxellomycotina</taxon>
        <taxon>Harpellomycetes</taxon>
        <taxon>Harpellales</taxon>
        <taxon>Legeriomycetaceae</taxon>
        <taxon>Zancudomyces</taxon>
    </lineage>
</organism>
<dbReference type="InterPro" id="IPR001830">
    <property type="entry name" value="Glyco_trans_20"/>
</dbReference>
<comment type="caution">
    <text evidence="2">The sequence shown here is derived from an EMBL/GenBank/DDBJ whole genome shotgun (WGS) entry which is preliminary data.</text>
</comment>
<dbReference type="GO" id="GO:0003825">
    <property type="term" value="F:alpha,alpha-trehalose-phosphate synthase (UDP-forming) activity"/>
    <property type="evidence" value="ECO:0007669"/>
    <property type="project" value="TreeGrafter"/>
</dbReference>